<organism evidence="14 15">
    <name type="scientific">Ignavigranum ruoffiae</name>
    <dbReference type="NCBI Taxonomy" id="89093"/>
    <lineage>
        <taxon>Bacteria</taxon>
        <taxon>Bacillati</taxon>
        <taxon>Bacillota</taxon>
        <taxon>Bacilli</taxon>
        <taxon>Lactobacillales</taxon>
        <taxon>Aerococcaceae</taxon>
        <taxon>Ignavigranum</taxon>
    </lineage>
</organism>
<dbReference type="InterPro" id="IPR002528">
    <property type="entry name" value="MATE_fam"/>
</dbReference>
<dbReference type="GO" id="GO:0042910">
    <property type="term" value="F:xenobiotic transmembrane transporter activity"/>
    <property type="evidence" value="ECO:0007669"/>
    <property type="project" value="InterPro"/>
</dbReference>
<dbReference type="CDD" id="cd13138">
    <property type="entry name" value="MATE_yoeA_like"/>
    <property type="match status" value="1"/>
</dbReference>
<feature type="transmembrane region" description="Helical" evidence="13">
    <location>
        <begin position="138"/>
        <end position="156"/>
    </location>
</feature>
<feature type="transmembrane region" description="Helical" evidence="13">
    <location>
        <begin position="429"/>
        <end position="450"/>
    </location>
</feature>
<evidence type="ECO:0000313" key="15">
    <source>
        <dbReference type="Proteomes" id="UP000198833"/>
    </source>
</evidence>
<dbReference type="GO" id="GO:0015297">
    <property type="term" value="F:antiporter activity"/>
    <property type="evidence" value="ECO:0007669"/>
    <property type="project" value="UniProtKB-KW"/>
</dbReference>
<keyword evidence="11 13" id="KW-0472">Membrane</keyword>
<dbReference type="RefSeq" id="WP_092570427.1">
    <property type="nucleotide sequence ID" value="NZ_CP149446.1"/>
</dbReference>
<feature type="transmembrane region" description="Helical" evidence="13">
    <location>
        <begin position="12"/>
        <end position="33"/>
    </location>
</feature>
<evidence type="ECO:0000256" key="1">
    <source>
        <dbReference type="ARBA" id="ARBA00003408"/>
    </source>
</evidence>
<evidence type="ECO:0000256" key="7">
    <source>
        <dbReference type="ARBA" id="ARBA00022475"/>
    </source>
</evidence>
<dbReference type="Pfam" id="PF01554">
    <property type="entry name" value="MatE"/>
    <property type="match status" value="2"/>
</dbReference>
<evidence type="ECO:0000256" key="10">
    <source>
        <dbReference type="ARBA" id="ARBA00023065"/>
    </source>
</evidence>
<gene>
    <name evidence="14" type="ORF">SAMN04488558_10258</name>
</gene>
<evidence type="ECO:0000256" key="5">
    <source>
        <dbReference type="ARBA" id="ARBA00022448"/>
    </source>
</evidence>
<dbReference type="GO" id="GO:0006811">
    <property type="term" value="P:monoatomic ion transport"/>
    <property type="evidence" value="ECO:0007669"/>
    <property type="project" value="UniProtKB-KW"/>
</dbReference>
<evidence type="ECO:0000256" key="2">
    <source>
        <dbReference type="ARBA" id="ARBA00004651"/>
    </source>
</evidence>
<keyword evidence="5" id="KW-0813">Transport</keyword>
<dbReference type="Proteomes" id="UP000198833">
    <property type="component" value="Unassembled WGS sequence"/>
</dbReference>
<dbReference type="InterPro" id="IPR048279">
    <property type="entry name" value="MdtK-like"/>
</dbReference>
<evidence type="ECO:0000256" key="6">
    <source>
        <dbReference type="ARBA" id="ARBA00022449"/>
    </source>
</evidence>
<name>A0A1H9AQY5_9LACT</name>
<dbReference type="AlphaFoldDB" id="A0A1H9AQY5"/>
<dbReference type="NCBIfam" id="TIGR00797">
    <property type="entry name" value="matE"/>
    <property type="match status" value="1"/>
</dbReference>
<keyword evidence="7" id="KW-1003">Cell membrane</keyword>
<keyword evidence="10" id="KW-0406">Ion transport</keyword>
<evidence type="ECO:0000256" key="11">
    <source>
        <dbReference type="ARBA" id="ARBA00023136"/>
    </source>
</evidence>
<dbReference type="EMBL" id="FOEN01000002">
    <property type="protein sequence ID" value="SEP79194.1"/>
    <property type="molecule type" value="Genomic_DNA"/>
</dbReference>
<feature type="transmembrane region" description="Helical" evidence="13">
    <location>
        <begin position="332"/>
        <end position="359"/>
    </location>
</feature>
<protein>
    <recommendedName>
        <fullName evidence="4">Probable multidrug resistance protein NorM</fullName>
    </recommendedName>
    <alternativeName>
        <fullName evidence="12">Multidrug-efflux transporter</fullName>
    </alternativeName>
</protein>
<comment type="function">
    <text evidence="1">Multidrug efflux pump.</text>
</comment>
<dbReference type="GO" id="GO:0005886">
    <property type="term" value="C:plasma membrane"/>
    <property type="evidence" value="ECO:0007669"/>
    <property type="project" value="UniProtKB-SubCell"/>
</dbReference>
<dbReference type="PIRSF" id="PIRSF006603">
    <property type="entry name" value="DinF"/>
    <property type="match status" value="1"/>
</dbReference>
<feature type="transmembrane region" description="Helical" evidence="13">
    <location>
        <begin position="400"/>
        <end position="423"/>
    </location>
</feature>
<evidence type="ECO:0000313" key="14">
    <source>
        <dbReference type="EMBL" id="SEP79194.1"/>
    </source>
</evidence>
<evidence type="ECO:0000256" key="4">
    <source>
        <dbReference type="ARBA" id="ARBA00020268"/>
    </source>
</evidence>
<dbReference type="STRING" id="89093.SAMN04488558_10258"/>
<comment type="similarity">
    <text evidence="3">Belongs to the multi antimicrobial extrusion (MATE) (TC 2.A.66.1) family.</text>
</comment>
<feature type="transmembrane region" description="Helical" evidence="13">
    <location>
        <begin position="194"/>
        <end position="227"/>
    </location>
</feature>
<feature type="transmembrane region" description="Helical" evidence="13">
    <location>
        <begin position="168"/>
        <end position="188"/>
    </location>
</feature>
<comment type="subcellular location">
    <subcellularLocation>
        <location evidence="2">Cell membrane</location>
        <topology evidence="2">Multi-pass membrane protein</topology>
    </subcellularLocation>
</comment>
<keyword evidence="9 13" id="KW-1133">Transmembrane helix</keyword>
<keyword evidence="6" id="KW-0050">Antiport</keyword>
<dbReference type="InterPro" id="IPR050222">
    <property type="entry name" value="MATE_MdtK"/>
</dbReference>
<proteinExistence type="inferred from homology"/>
<feature type="transmembrane region" description="Helical" evidence="13">
    <location>
        <begin position="101"/>
        <end position="118"/>
    </location>
</feature>
<evidence type="ECO:0000256" key="13">
    <source>
        <dbReference type="SAM" id="Phobius"/>
    </source>
</evidence>
<evidence type="ECO:0000256" key="12">
    <source>
        <dbReference type="ARBA" id="ARBA00031636"/>
    </source>
</evidence>
<evidence type="ECO:0000256" key="3">
    <source>
        <dbReference type="ARBA" id="ARBA00010199"/>
    </source>
</evidence>
<sequence>MQKNKTEQDFMIHGPIMKVILTISAPLMLNNLVRTLYTVTDGLYVAQLSAEDFAATAFTWPLNFLFISIGMGIGVAATALIAQHIGAKQNNFVRSYIDNTLLITSLAGLTIAFFGYLLTPWMLRLMGGQGQFLEKAIIYLQINFIGIIFDFGFFGYQAILNAQGKTKTITLISAISMFLNIILDPFFIYQKVPVIGLAGLGMGIAGAAWATIIAKIVLYLLAISAVHRQTPIPMKFLSWQYQPAISWHILKVALPSSMGYSGAALGFTVMNSLIQSYGTNTLAAFSMVNRISDLLMQPQLGIGMALTSIIGQNMGARQYDRSFLIFKRAIQFIMLMSVIASALVLIFKDQVLGIFIAGQADPDLWLQAKEYVDYTAFIIFFMGLFSAFNGFFQGCGQTKYAMYMSVGRLWFIRLPLIMIMSYFTDLGSTGIWIAMLLSNMLIVLYGYYIYRTRNWTSLIQSRS</sequence>
<feature type="transmembrane region" description="Helical" evidence="13">
    <location>
        <begin position="371"/>
        <end position="388"/>
    </location>
</feature>
<dbReference type="PANTHER" id="PTHR43298:SF2">
    <property type="entry name" value="FMN_FAD EXPORTER YEEO-RELATED"/>
    <property type="match status" value="1"/>
</dbReference>
<keyword evidence="15" id="KW-1185">Reference proteome</keyword>
<keyword evidence="8 13" id="KW-0812">Transmembrane</keyword>
<dbReference type="PANTHER" id="PTHR43298">
    <property type="entry name" value="MULTIDRUG RESISTANCE PROTEIN NORM-RELATED"/>
    <property type="match status" value="1"/>
</dbReference>
<accession>A0A1H9AQY5</accession>
<evidence type="ECO:0000256" key="9">
    <source>
        <dbReference type="ARBA" id="ARBA00022989"/>
    </source>
</evidence>
<feature type="transmembrane region" description="Helical" evidence="13">
    <location>
        <begin position="53"/>
        <end position="81"/>
    </location>
</feature>
<dbReference type="OrthoDB" id="9811110at2"/>
<evidence type="ECO:0000256" key="8">
    <source>
        <dbReference type="ARBA" id="ARBA00022692"/>
    </source>
</evidence>
<reference evidence="14 15" key="1">
    <citation type="submission" date="2016-10" db="EMBL/GenBank/DDBJ databases">
        <authorList>
            <person name="de Groot N.N."/>
        </authorList>
    </citation>
    <scope>NUCLEOTIDE SEQUENCE [LARGE SCALE GENOMIC DNA]</scope>
    <source>
        <strain evidence="14 15">DSM 15695</strain>
    </source>
</reference>